<dbReference type="KEGG" id="vg:16194148"/>
<accession>R4TGU6</accession>
<keyword evidence="3" id="KW-1185">Reference proteome</keyword>
<gene>
    <name evidence="2" type="primary">194</name>
    <name evidence="2" type="ORF">HGTV1_194</name>
</gene>
<feature type="transmembrane region" description="Helical" evidence="1">
    <location>
        <begin position="35"/>
        <end position="58"/>
    </location>
</feature>
<feature type="transmembrane region" description="Helical" evidence="1">
    <location>
        <begin position="64"/>
        <end position="85"/>
    </location>
</feature>
<dbReference type="EMBL" id="KC292026">
    <property type="protein sequence ID" value="AGM11491.1"/>
    <property type="molecule type" value="Genomic_DNA"/>
</dbReference>
<name>R4TGU6_9CAUD</name>
<sequence length="91" mass="9808">MSDDGTNVNFDFSPTDFIVGLASIYVLFNYGAFLAWAAGLGAPFAGLATIIVYLLIIVDVIETIALAIIGIIAVLFIVVALFKILQWIVNR</sequence>
<dbReference type="RefSeq" id="YP_008059369.1">
    <property type="nucleotide sequence ID" value="NC_021328.1"/>
</dbReference>
<feature type="transmembrane region" description="Helical" evidence="1">
    <location>
        <begin position="12"/>
        <end position="28"/>
    </location>
</feature>
<keyword evidence="1" id="KW-1133">Transmembrane helix</keyword>
<evidence type="ECO:0000313" key="2">
    <source>
        <dbReference type="EMBL" id="AGM11491.1"/>
    </source>
</evidence>
<keyword evidence="1" id="KW-0812">Transmembrane</keyword>
<dbReference type="Proteomes" id="UP000202786">
    <property type="component" value="Segment"/>
</dbReference>
<proteinExistence type="predicted"/>
<dbReference type="GeneID" id="16194148"/>
<evidence type="ECO:0000256" key="1">
    <source>
        <dbReference type="SAM" id="Phobius"/>
    </source>
</evidence>
<organism evidence="2 3">
    <name type="scientific">Halogranum tailed virus 1</name>
    <dbReference type="NCBI Taxonomy" id="1273749"/>
    <lineage>
        <taxon>Viruses</taxon>
        <taxon>Duplodnaviria</taxon>
        <taxon>Heunggongvirae</taxon>
        <taxon>Uroviricota</taxon>
        <taxon>Caudoviricetes</taxon>
        <taxon>Thumleimavirales</taxon>
        <taxon>Halomagnusviridae</taxon>
        <taxon>Hagravirus</taxon>
        <taxon>Hagravirus capitaneum</taxon>
        <taxon>Hagravirus HGTV1</taxon>
    </lineage>
</organism>
<reference evidence="2 3" key="1">
    <citation type="submission" date="2012-12" db="EMBL/GenBank/DDBJ databases">
        <authorList>
            <person name="Sencilo A."/>
            <person name="Jacobs-Sera D."/>
            <person name="Russell D.A."/>
            <person name="Ko C."/>
            <person name="Atanasova N."/>
            <person name="Osterlund E."/>
            <person name="Oksanen H.M."/>
            <person name="Bamford D.H."/>
            <person name="Hatfull G.F."/>
            <person name="Roine E."/>
            <person name="Hendrix R.W."/>
        </authorList>
    </citation>
    <scope>NUCLEOTIDE SEQUENCE [LARGE SCALE GENOMIC DNA]</scope>
</reference>
<evidence type="ECO:0000313" key="3">
    <source>
        <dbReference type="Proteomes" id="UP000202786"/>
    </source>
</evidence>
<keyword evidence="1" id="KW-0472">Membrane</keyword>
<protein>
    <submittedName>
        <fullName evidence="2">Uncharacterized protein</fullName>
    </submittedName>
</protein>